<gene>
    <name evidence="1" type="ORF">Sps_03245</name>
</gene>
<dbReference type="KEGG" id="spsw:Sps_03245"/>
<evidence type="ECO:0000313" key="1">
    <source>
        <dbReference type="EMBL" id="AQS38387.1"/>
    </source>
</evidence>
<dbReference type="OrthoDB" id="193997at2"/>
<protein>
    <submittedName>
        <fullName evidence="1">Shikimate kinase</fullName>
    </submittedName>
</protein>
<keyword evidence="2" id="KW-1185">Reference proteome</keyword>
<dbReference type="GO" id="GO:0016301">
    <property type="term" value="F:kinase activity"/>
    <property type="evidence" value="ECO:0007669"/>
    <property type="project" value="UniProtKB-KW"/>
</dbReference>
<dbReference type="EMBL" id="CP014782">
    <property type="protein sequence ID" value="AQS38387.1"/>
    <property type="molecule type" value="Genomic_DNA"/>
</dbReference>
<name>A0A1S6HS65_9GAMM</name>
<proteinExistence type="predicted"/>
<dbReference type="RefSeq" id="WP_077753440.1">
    <property type="nucleotide sequence ID" value="NZ_CP014782.1"/>
</dbReference>
<sequence>MKLIWLHGAPAAGKLTVAKYLNEYFEYKLFHNHLAVDLSLSIYNEFGEKDFFNFTNEIRRTVLVKAKEIGVTHLAMTYMTCYESDAAEINKYLKFFEQNGIDIYPIHLSPSHEALLQRSISEERLLSHKLSCPEKMFSLLNEMKFIGIKHSNAISLDNTNMSPAEVARKIVAHVG</sequence>
<dbReference type="InterPro" id="IPR027417">
    <property type="entry name" value="P-loop_NTPase"/>
</dbReference>
<dbReference type="SUPFAM" id="SSF52540">
    <property type="entry name" value="P-loop containing nucleoside triphosphate hydrolases"/>
    <property type="match status" value="1"/>
</dbReference>
<accession>A0A1S6HS65</accession>
<dbReference type="AlphaFoldDB" id="A0A1S6HS65"/>
<reference evidence="1 2" key="1">
    <citation type="submission" date="2016-03" db="EMBL/GenBank/DDBJ databases">
        <title>Complete genome sequence of Shewanella psychrophila WP2, a deep sea bacterium isolated from west Pacific sediment.</title>
        <authorList>
            <person name="Xu G."/>
            <person name="Jian H."/>
        </authorList>
    </citation>
    <scope>NUCLEOTIDE SEQUENCE [LARGE SCALE GENOMIC DNA]</scope>
    <source>
        <strain evidence="1 2">WP2</strain>
    </source>
</reference>
<dbReference type="Proteomes" id="UP000189545">
    <property type="component" value="Chromosome"/>
</dbReference>
<dbReference type="Gene3D" id="3.40.50.300">
    <property type="entry name" value="P-loop containing nucleotide triphosphate hydrolases"/>
    <property type="match status" value="1"/>
</dbReference>
<organism evidence="1 2">
    <name type="scientific">Shewanella psychrophila</name>
    <dbReference type="NCBI Taxonomy" id="225848"/>
    <lineage>
        <taxon>Bacteria</taxon>
        <taxon>Pseudomonadati</taxon>
        <taxon>Pseudomonadota</taxon>
        <taxon>Gammaproteobacteria</taxon>
        <taxon>Alteromonadales</taxon>
        <taxon>Shewanellaceae</taxon>
        <taxon>Shewanella</taxon>
    </lineage>
</organism>
<keyword evidence="1" id="KW-0418">Kinase</keyword>
<evidence type="ECO:0000313" key="2">
    <source>
        <dbReference type="Proteomes" id="UP000189545"/>
    </source>
</evidence>
<keyword evidence="1" id="KW-0808">Transferase</keyword>
<dbReference type="STRING" id="225848.Sps_03245"/>